<dbReference type="HAMAP" id="MF_00368">
    <property type="entry name" value="Ribosomal_bL12"/>
    <property type="match status" value="1"/>
</dbReference>
<evidence type="ECO:0000259" key="6">
    <source>
        <dbReference type="Pfam" id="PF16320"/>
    </source>
</evidence>
<comment type="caution">
    <text evidence="7">The sequence shown here is derived from an EMBL/GenBank/DDBJ whole genome shotgun (WGS) entry which is preliminary data.</text>
</comment>
<dbReference type="GO" id="GO:0022625">
    <property type="term" value="C:cytosolic large ribosomal subunit"/>
    <property type="evidence" value="ECO:0007669"/>
    <property type="project" value="TreeGrafter"/>
</dbReference>
<feature type="domain" description="Large ribosomal subunit protein bL12 C-terminal" evidence="5">
    <location>
        <begin position="69"/>
        <end position="135"/>
    </location>
</feature>
<dbReference type="InterPro" id="IPR013823">
    <property type="entry name" value="Ribosomal_bL12_C"/>
</dbReference>
<keyword evidence="3 4" id="KW-0687">Ribonucleoprotein</keyword>
<dbReference type="PANTHER" id="PTHR45987">
    <property type="entry name" value="39S RIBOSOMAL PROTEIN L12"/>
    <property type="match status" value="1"/>
</dbReference>
<accession>A0A9X1MPH1</accession>
<sequence length="135" mass="14094">MSEETATIEISEELKTLGDKIATLTLKQAVELGNYLKDAHGIEAAAGGGMMMMPGPAAAAEEVAEKTEFDVIMTSFGGNKIAVIKAIRGITGLGLKEAKDLVEGVPSKVKEGVSKEDAEKVKAELVDSGAECEIK</sequence>
<evidence type="ECO:0000256" key="1">
    <source>
        <dbReference type="ARBA" id="ARBA00007197"/>
    </source>
</evidence>
<dbReference type="InterPro" id="IPR014719">
    <property type="entry name" value="Ribosomal_bL12_C/ClpS-like"/>
</dbReference>
<comment type="subunit">
    <text evidence="4">Homodimer. Part of the ribosomal stalk of the 50S ribosomal subunit. Forms a multimeric L10(L12)X complex, where L10 forms an elongated spine to which 2 to 4 L12 dimers bind in a sequential fashion. Binds GTP-bound translation factors.</text>
</comment>
<dbReference type="GO" id="GO:0003729">
    <property type="term" value="F:mRNA binding"/>
    <property type="evidence" value="ECO:0007669"/>
    <property type="project" value="TreeGrafter"/>
</dbReference>
<evidence type="ECO:0000256" key="2">
    <source>
        <dbReference type="ARBA" id="ARBA00022980"/>
    </source>
</evidence>
<dbReference type="InterPro" id="IPR000206">
    <property type="entry name" value="Ribosomal_bL12"/>
</dbReference>
<dbReference type="GO" id="GO:0003735">
    <property type="term" value="F:structural constituent of ribosome"/>
    <property type="evidence" value="ECO:0007669"/>
    <property type="project" value="InterPro"/>
</dbReference>
<name>A0A9X1MPH1_9BACT</name>
<gene>
    <name evidence="4 7" type="primary">rplL</name>
    <name evidence="7" type="ORF">LOC68_12520</name>
</gene>
<evidence type="ECO:0000259" key="5">
    <source>
        <dbReference type="Pfam" id="PF00542"/>
    </source>
</evidence>
<dbReference type="EMBL" id="JAJKFT010000010">
    <property type="protein sequence ID" value="MCC9629224.1"/>
    <property type="molecule type" value="Genomic_DNA"/>
</dbReference>
<dbReference type="PANTHER" id="PTHR45987:SF4">
    <property type="entry name" value="LARGE RIBOSOMAL SUBUNIT PROTEIN BL12M"/>
    <property type="match status" value="1"/>
</dbReference>
<keyword evidence="8" id="KW-1185">Reference proteome</keyword>
<proteinExistence type="inferred from homology"/>
<dbReference type="Pfam" id="PF16320">
    <property type="entry name" value="Ribosomal_L12_N"/>
    <property type="match status" value="1"/>
</dbReference>
<dbReference type="InterPro" id="IPR036235">
    <property type="entry name" value="Ribosomal_bL12_oligo_N_sf"/>
</dbReference>
<reference evidence="7" key="1">
    <citation type="submission" date="2021-11" db="EMBL/GenBank/DDBJ databases">
        <title>Genome sequence.</title>
        <authorList>
            <person name="Sun Q."/>
        </authorList>
    </citation>
    <scope>NUCLEOTIDE SEQUENCE</scope>
    <source>
        <strain evidence="7">JC732</strain>
    </source>
</reference>
<organism evidence="7 8">
    <name type="scientific">Blastopirellula sediminis</name>
    <dbReference type="NCBI Taxonomy" id="2894196"/>
    <lineage>
        <taxon>Bacteria</taxon>
        <taxon>Pseudomonadati</taxon>
        <taxon>Planctomycetota</taxon>
        <taxon>Planctomycetia</taxon>
        <taxon>Pirellulales</taxon>
        <taxon>Pirellulaceae</taxon>
        <taxon>Blastopirellula</taxon>
    </lineage>
</organism>
<evidence type="ECO:0000256" key="4">
    <source>
        <dbReference type="HAMAP-Rule" id="MF_00368"/>
    </source>
</evidence>
<dbReference type="CDD" id="cd00387">
    <property type="entry name" value="Ribosomal_L7_L12"/>
    <property type="match status" value="1"/>
</dbReference>
<keyword evidence="2 4" id="KW-0689">Ribosomal protein</keyword>
<dbReference type="SUPFAM" id="SSF48300">
    <property type="entry name" value="Ribosomal protein L7/12, oligomerisation (N-terminal) domain"/>
    <property type="match status" value="1"/>
</dbReference>
<comment type="similarity">
    <text evidence="1 4">Belongs to the bacterial ribosomal protein bL12 family.</text>
</comment>
<dbReference type="RefSeq" id="WP_230219016.1">
    <property type="nucleotide sequence ID" value="NZ_JAJKFT010000010.1"/>
</dbReference>
<dbReference type="SUPFAM" id="SSF54736">
    <property type="entry name" value="ClpS-like"/>
    <property type="match status" value="1"/>
</dbReference>
<dbReference type="AlphaFoldDB" id="A0A9X1MPH1"/>
<protein>
    <recommendedName>
        <fullName evidence="4">Large ribosomal subunit protein bL12</fullName>
    </recommendedName>
</protein>
<dbReference type="Gene3D" id="1.20.5.710">
    <property type="entry name" value="Single helix bin"/>
    <property type="match status" value="1"/>
</dbReference>
<dbReference type="Pfam" id="PF00542">
    <property type="entry name" value="Ribosomal_L12"/>
    <property type="match status" value="1"/>
</dbReference>
<dbReference type="Gene3D" id="3.30.1390.10">
    <property type="match status" value="1"/>
</dbReference>
<dbReference type="FunFam" id="3.30.1390.10:FF:000001">
    <property type="entry name" value="50S ribosomal protein L7/L12"/>
    <property type="match status" value="1"/>
</dbReference>
<comment type="function">
    <text evidence="4">Forms part of the ribosomal stalk which helps the ribosome interact with GTP-bound translation factors. Is thus essential for accurate translation.</text>
</comment>
<evidence type="ECO:0000313" key="7">
    <source>
        <dbReference type="EMBL" id="MCC9629224.1"/>
    </source>
</evidence>
<dbReference type="InterPro" id="IPR008932">
    <property type="entry name" value="Ribosomal_bL12_oligo"/>
</dbReference>
<feature type="domain" description="Large ribosomal subunit protein bL12 oligomerization" evidence="6">
    <location>
        <begin position="15"/>
        <end position="60"/>
    </location>
</feature>
<dbReference type="GO" id="GO:0006412">
    <property type="term" value="P:translation"/>
    <property type="evidence" value="ECO:0007669"/>
    <property type="project" value="UniProtKB-UniRule"/>
</dbReference>
<evidence type="ECO:0000313" key="8">
    <source>
        <dbReference type="Proteomes" id="UP001139103"/>
    </source>
</evidence>
<evidence type="ECO:0000256" key="3">
    <source>
        <dbReference type="ARBA" id="ARBA00023274"/>
    </source>
</evidence>
<dbReference type="NCBIfam" id="TIGR00855">
    <property type="entry name" value="L12"/>
    <property type="match status" value="1"/>
</dbReference>
<dbReference type="Proteomes" id="UP001139103">
    <property type="component" value="Unassembled WGS sequence"/>
</dbReference>